<evidence type="ECO:0000313" key="14">
    <source>
        <dbReference type="Proteomes" id="UP000199387"/>
    </source>
</evidence>
<dbReference type="NCBIfam" id="TIGR02151">
    <property type="entry name" value="IPP_isom_2"/>
    <property type="match status" value="1"/>
</dbReference>
<evidence type="ECO:0000256" key="3">
    <source>
        <dbReference type="ARBA" id="ARBA00022630"/>
    </source>
</evidence>
<feature type="binding site" evidence="11">
    <location>
        <begin position="100"/>
        <end position="102"/>
    </location>
    <ligand>
        <name>substrate</name>
    </ligand>
</feature>
<dbReference type="Pfam" id="PF01070">
    <property type="entry name" value="FMN_dh"/>
    <property type="match status" value="1"/>
</dbReference>
<evidence type="ECO:0000256" key="8">
    <source>
        <dbReference type="ARBA" id="ARBA00023229"/>
    </source>
</evidence>
<sequence length="350" mass="37813">MNHQKRSTEKRKSEHIDIALNQPVAGTDITTGLEQFRLVHESLPEIAYSEISLKTTFLEQSLQTPFLVSSMTGGTEKARTINRNLAQAAEARGWAMGLGSCRAALEHPETVDTFRVRDVAPTIPILANLGAVQLNYGYGADHCRQVVELVEADGLILHLNSLQEVFQPEGNTDFRDLLSKIEGICNTLEVPVGVKEVGWGINGKLARRLFDAGVTFVDVAGAGGTSWVQVEKHRSKNPLLIQAAKTFSGWGLPTAFCLQEARKLNPTGTLIASGGMTNGLDAAKALALGADLVGFGRSLLAAATQPTPEAIAFQLERIETECRIAMFGSGIDRVERLQGTSRLQKCPLNP</sequence>
<dbReference type="GO" id="GO:0010181">
    <property type="term" value="F:FMN binding"/>
    <property type="evidence" value="ECO:0007669"/>
    <property type="project" value="UniProtKB-UniRule"/>
</dbReference>
<gene>
    <name evidence="11" type="primary">fni</name>
    <name evidence="13" type="ORF">SAMN04488112_1102</name>
</gene>
<evidence type="ECO:0000256" key="4">
    <source>
        <dbReference type="ARBA" id="ARBA00022643"/>
    </source>
</evidence>
<feature type="binding site" evidence="11">
    <location>
        <position position="163"/>
    </location>
    <ligand>
        <name>substrate</name>
    </ligand>
</feature>
<dbReference type="Gene3D" id="3.20.20.70">
    <property type="entry name" value="Aldolase class I"/>
    <property type="match status" value="1"/>
</dbReference>
<dbReference type="OrthoDB" id="9795032at2"/>
<dbReference type="GO" id="GO:0070402">
    <property type="term" value="F:NADPH binding"/>
    <property type="evidence" value="ECO:0007669"/>
    <property type="project" value="UniProtKB-UniRule"/>
</dbReference>
<dbReference type="AlphaFoldDB" id="A0A1G6MII2"/>
<comment type="subunit">
    <text evidence="10 11">Homooctamer. Dimer of tetramers.</text>
</comment>
<dbReference type="InterPro" id="IPR013785">
    <property type="entry name" value="Aldolase_TIM"/>
</dbReference>
<evidence type="ECO:0000256" key="6">
    <source>
        <dbReference type="ARBA" id="ARBA00022842"/>
    </source>
</evidence>
<feature type="binding site" evidence="11">
    <location>
        <begin position="11"/>
        <end position="12"/>
    </location>
    <ligand>
        <name>substrate</name>
    </ligand>
</feature>
<evidence type="ECO:0000259" key="12">
    <source>
        <dbReference type="Pfam" id="PF01070"/>
    </source>
</evidence>
<keyword evidence="7 11" id="KW-0521">NADP</keyword>
<dbReference type="GO" id="GO:0016491">
    <property type="term" value="F:oxidoreductase activity"/>
    <property type="evidence" value="ECO:0007669"/>
    <property type="project" value="InterPro"/>
</dbReference>
<evidence type="ECO:0000256" key="5">
    <source>
        <dbReference type="ARBA" id="ARBA00022723"/>
    </source>
</evidence>
<dbReference type="EMBL" id="FMZA01000010">
    <property type="protein sequence ID" value="SDC55428.1"/>
    <property type="molecule type" value="Genomic_DNA"/>
</dbReference>
<evidence type="ECO:0000256" key="9">
    <source>
        <dbReference type="ARBA" id="ARBA00023235"/>
    </source>
</evidence>
<dbReference type="InterPro" id="IPR011179">
    <property type="entry name" value="IPdP_isomerase"/>
</dbReference>
<dbReference type="GO" id="GO:0005737">
    <property type="term" value="C:cytoplasm"/>
    <property type="evidence" value="ECO:0007669"/>
    <property type="project" value="UniProtKB-SubCell"/>
</dbReference>
<feature type="binding site" evidence="11">
    <location>
        <position position="164"/>
    </location>
    <ligand>
        <name>Mg(2+)</name>
        <dbReference type="ChEBI" id="CHEBI:18420"/>
    </ligand>
</feature>
<dbReference type="STRING" id="1236220.SAMN04488112_1102"/>
<accession>A0A1G6MII2</accession>
<feature type="domain" description="FMN-dependent dehydrogenase" evidence="12">
    <location>
        <begin position="179"/>
        <end position="338"/>
    </location>
</feature>
<feature type="binding site" evidence="11">
    <location>
        <position position="195"/>
    </location>
    <ligand>
        <name>FMN</name>
        <dbReference type="ChEBI" id="CHEBI:58210"/>
    </ligand>
</feature>
<feature type="binding site" evidence="11">
    <location>
        <position position="225"/>
    </location>
    <ligand>
        <name>FMN</name>
        <dbReference type="ChEBI" id="CHEBI:58210"/>
    </ligand>
</feature>
<proteinExistence type="inferred from homology"/>
<dbReference type="PIRSF" id="PIRSF003314">
    <property type="entry name" value="IPP_isomerase"/>
    <property type="match status" value="1"/>
</dbReference>
<keyword evidence="9 11" id="KW-0413">Isomerase</keyword>
<dbReference type="RefSeq" id="WP_091569775.1">
    <property type="nucleotide sequence ID" value="NZ_FMZA01000010.1"/>
</dbReference>
<keyword evidence="14" id="KW-1185">Reference proteome</keyword>
<comment type="subcellular location">
    <subcellularLocation>
        <location evidence="11">Cytoplasm</location>
    </subcellularLocation>
</comment>
<keyword evidence="4 11" id="KW-0288">FMN</keyword>
<dbReference type="GO" id="GO:0000287">
    <property type="term" value="F:magnesium ion binding"/>
    <property type="evidence" value="ECO:0007669"/>
    <property type="project" value="UniProtKB-UniRule"/>
</dbReference>
<comment type="similarity">
    <text evidence="11">Belongs to the IPP isomerase type 2 family.</text>
</comment>
<dbReference type="SUPFAM" id="SSF51395">
    <property type="entry name" value="FMN-linked oxidoreductases"/>
    <property type="match status" value="1"/>
</dbReference>
<comment type="catalytic activity">
    <reaction evidence="11">
        <text>isopentenyl diphosphate = dimethylallyl diphosphate</text>
        <dbReference type="Rhea" id="RHEA:23284"/>
        <dbReference type="ChEBI" id="CHEBI:57623"/>
        <dbReference type="ChEBI" id="CHEBI:128769"/>
        <dbReference type="EC" id="5.3.3.2"/>
    </reaction>
</comment>
<keyword evidence="6 11" id="KW-0460">Magnesium</keyword>
<organism evidence="13 14">
    <name type="scientific">Melghirimyces thermohalophilus</name>
    <dbReference type="NCBI Taxonomy" id="1236220"/>
    <lineage>
        <taxon>Bacteria</taxon>
        <taxon>Bacillati</taxon>
        <taxon>Bacillota</taxon>
        <taxon>Bacilli</taxon>
        <taxon>Bacillales</taxon>
        <taxon>Thermoactinomycetaceae</taxon>
        <taxon>Melghirimyces</taxon>
    </lineage>
</organism>
<evidence type="ECO:0000256" key="7">
    <source>
        <dbReference type="ARBA" id="ARBA00022857"/>
    </source>
</evidence>
<dbReference type="PANTHER" id="PTHR43665:SF1">
    <property type="entry name" value="ISOPENTENYL-DIPHOSPHATE DELTA-ISOMERASE"/>
    <property type="match status" value="1"/>
</dbReference>
<keyword evidence="5 11" id="KW-0479">Metal-binding</keyword>
<dbReference type="InterPro" id="IPR000262">
    <property type="entry name" value="FMN-dep_DH"/>
</dbReference>
<evidence type="ECO:0000256" key="1">
    <source>
        <dbReference type="ARBA" id="ARBA00001917"/>
    </source>
</evidence>
<evidence type="ECO:0000313" key="13">
    <source>
        <dbReference type="EMBL" id="SDC55428.1"/>
    </source>
</evidence>
<comment type="cofactor">
    <cofactor evidence="11">
        <name>NADPH</name>
        <dbReference type="ChEBI" id="CHEBI:57783"/>
    </cofactor>
</comment>
<feature type="binding site" evidence="11">
    <location>
        <begin position="70"/>
        <end position="72"/>
    </location>
    <ligand>
        <name>FMN</name>
        <dbReference type="ChEBI" id="CHEBI:58210"/>
    </ligand>
</feature>
<keyword evidence="8 11" id="KW-0414">Isoprene biosynthesis</keyword>
<dbReference type="Proteomes" id="UP000199387">
    <property type="component" value="Unassembled WGS sequence"/>
</dbReference>
<reference evidence="13 14" key="1">
    <citation type="submission" date="2016-10" db="EMBL/GenBank/DDBJ databases">
        <authorList>
            <person name="de Groot N.N."/>
        </authorList>
    </citation>
    <scope>NUCLEOTIDE SEQUENCE [LARGE SCALE GENOMIC DNA]</scope>
    <source>
        <strain evidence="13 14">DSM 45514</strain>
    </source>
</reference>
<dbReference type="CDD" id="cd02811">
    <property type="entry name" value="IDI-2_FMN"/>
    <property type="match status" value="1"/>
</dbReference>
<keyword evidence="2 11" id="KW-0963">Cytoplasm</keyword>
<comment type="cofactor">
    <cofactor evidence="11">
        <name>Mg(2+)</name>
        <dbReference type="ChEBI" id="CHEBI:18420"/>
    </cofactor>
</comment>
<dbReference type="GO" id="GO:0008299">
    <property type="term" value="P:isoprenoid biosynthetic process"/>
    <property type="evidence" value="ECO:0007669"/>
    <property type="project" value="UniProtKB-UniRule"/>
</dbReference>
<evidence type="ECO:0000256" key="11">
    <source>
        <dbReference type="HAMAP-Rule" id="MF_00354"/>
    </source>
</evidence>
<feature type="binding site" evidence="11">
    <location>
        <position position="100"/>
    </location>
    <ligand>
        <name>FMN</name>
        <dbReference type="ChEBI" id="CHEBI:58210"/>
    </ligand>
</feature>
<keyword evidence="3 11" id="KW-0285">Flavoprotein</keyword>
<dbReference type="HAMAP" id="MF_00354">
    <property type="entry name" value="Idi_2"/>
    <property type="match status" value="1"/>
</dbReference>
<evidence type="ECO:0000256" key="2">
    <source>
        <dbReference type="ARBA" id="ARBA00022490"/>
    </source>
</evidence>
<feature type="binding site" evidence="11">
    <location>
        <position position="128"/>
    </location>
    <ligand>
        <name>FMN</name>
        <dbReference type="ChEBI" id="CHEBI:58210"/>
    </ligand>
</feature>
<comment type="function">
    <text evidence="11">Involved in the biosynthesis of isoprenoids. Catalyzes the 1,3-allylic rearrangement of the homoallylic substrate isopentenyl (IPP) to its allylic isomer, dimethylallyl diphosphate (DMAPP).</text>
</comment>
<protein>
    <recommendedName>
        <fullName evidence="11">Isopentenyl-diphosphate delta-isomerase</fullName>
        <shortName evidence="11">IPP isomerase</shortName>
        <ecNumber evidence="11">5.3.3.2</ecNumber>
    </recommendedName>
    <alternativeName>
        <fullName evidence="11">Isopentenyl diphosphate:dimethylallyl diphosphate isomerase</fullName>
    </alternativeName>
    <alternativeName>
        <fullName evidence="11">Isopentenyl pyrophosphate isomerase</fullName>
    </alternativeName>
    <alternativeName>
        <fullName evidence="11">Type 2 isopentenyl diphosphate isomerase</fullName>
        <shortName evidence="11">IDI-2</shortName>
    </alternativeName>
</protein>
<feature type="binding site" evidence="11">
    <location>
        <position position="69"/>
    </location>
    <ligand>
        <name>FMN</name>
        <dbReference type="ChEBI" id="CHEBI:58210"/>
    </ligand>
</feature>
<dbReference type="EC" id="5.3.3.2" evidence="11"/>
<comment type="cofactor">
    <cofactor evidence="1 11">
        <name>FMN</name>
        <dbReference type="ChEBI" id="CHEBI:58210"/>
    </cofactor>
</comment>
<name>A0A1G6MII2_9BACL</name>
<dbReference type="PANTHER" id="PTHR43665">
    <property type="entry name" value="ISOPENTENYL-DIPHOSPHATE DELTA-ISOMERASE"/>
    <property type="match status" value="1"/>
</dbReference>
<comment type="caution">
    <text evidence="11">Lacks conserved residue(s) required for the propagation of feature annotation.</text>
</comment>
<dbReference type="GO" id="GO:0004452">
    <property type="term" value="F:isopentenyl-diphosphate delta-isomerase activity"/>
    <property type="evidence" value="ECO:0007669"/>
    <property type="project" value="UniProtKB-UniRule"/>
</dbReference>
<evidence type="ECO:0000256" key="10">
    <source>
        <dbReference type="ARBA" id="ARBA00025810"/>
    </source>
</evidence>